<reference evidence="1" key="1">
    <citation type="submission" date="2019-11" db="EMBL/GenBank/DDBJ databases">
        <authorList>
            <person name="Liu Y."/>
            <person name="Hou J."/>
            <person name="Li T.-Q."/>
            <person name="Guan C.-H."/>
            <person name="Wu X."/>
            <person name="Wu H.-Z."/>
            <person name="Ling F."/>
            <person name="Zhang R."/>
            <person name="Shi X.-G."/>
            <person name="Ren J.-P."/>
            <person name="Chen E.-F."/>
            <person name="Sun J.-M."/>
        </authorList>
    </citation>
    <scope>NUCLEOTIDE SEQUENCE</scope>
    <source>
        <strain evidence="1">Adult_tree_wgs_1</strain>
        <tissue evidence="1">Leaves</tissue>
    </source>
</reference>
<evidence type="ECO:0000313" key="1">
    <source>
        <dbReference type="EMBL" id="KAF7129038.1"/>
    </source>
</evidence>
<sequence>MNRNFNAEKKLTIEGVLVGTWNSPKFLFSCKRPLSHSFWEADFFKESGIELFDAFVDPLVIHHQKGPKIARLDVKGLKTMLSFIEKIEEM</sequence>
<protein>
    <submittedName>
        <fullName evidence="1">Uncharacterized protein</fullName>
    </submittedName>
</protein>
<dbReference type="OrthoDB" id="414698at2759"/>
<keyword evidence="2" id="KW-1185">Reference proteome</keyword>
<dbReference type="AlphaFoldDB" id="A0A834GER8"/>
<dbReference type="Proteomes" id="UP000626092">
    <property type="component" value="Unassembled WGS sequence"/>
</dbReference>
<evidence type="ECO:0000313" key="2">
    <source>
        <dbReference type="Proteomes" id="UP000626092"/>
    </source>
</evidence>
<dbReference type="EMBL" id="WJXA01000010">
    <property type="protein sequence ID" value="KAF7129038.1"/>
    <property type="molecule type" value="Genomic_DNA"/>
</dbReference>
<accession>A0A834GER8</accession>
<proteinExistence type="predicted"/>
<organism evidence="1 2">
    <name type="scientific">Rhododendron simsii</name>
    <name type="common">Sims's rhododendron</name>
    <dbReference type="NCBI Taxonomy" id="118357"/>
    <lineage>
        <taxon>Eukaryota</taxon>
        <taxon>Viridiplantae</taxon>
        <taxon>Streptophyta</taxon>
        <taxon>Embryophyta</taxon>
        <taxon>Tracheophyta</taxon>
        <taxon>Spermatophyta</taxon>
        <taxon>Magnoliopsida</taxon>
        <taxon>eudicotyledons</taxon>
        <taxon>Gunneridae</taxon>
        <taxon>Pentapetalae</taxon>
        <taxon>asterids</taxon>
        <taxon>Ericales</taxon>
        <taxon>Ericaceae</taxon>
        <taxon>Ericoideae</taxon>
        <taxon>Rhodoreae</taxon>
        <taxon>Rhododendron</taxon>
    </lineage>
</organism>
<gene>
    <name evidence="1" type="ORF">RHSIM_Rhsim10G0165300</name>
</gene>
<name>A0A834GER8_RHOSS</name>
<comment type="caution">
    <text evidence="1">The sequence shown here is derived from an EMBL/GenBank/DDBJ whole genome shotgun (WGS) entry which is preliminary data.</text>
</comment>